<evidence type="ECO:0000313" key="2">
    <source>
        <dbReference type="Proteomes" id="UP000006589"/>
    </source>
</evidence>
<dbReference type="AlphaFoldDB" id="B1M182"/>
<dbReference type="eggNOG" id="ENOG5032QB0">
    <property type="taxonomic scope" value="Bacteria"/>
</dbReference>
<dbReference type="KEGG" id="mrd:Mrad2831_2648"/>
<dbReference type="Proteomes" id="UP000006589">
    <property type="component" value="Chromosome"/>
</dbReference>
<name>B1M182_METRJ</name>
<evidence type="ECO:0000313" key="1">
    <source>
        <dbReference type="EMBL" id="ACB24632.1"/>
    </source>
</evidence>
<accession>B1M182</accession>
<reference evidence="1 2" key="1">
    <citation type="submission" date="2008-03" db="EMBL/GenBank/DDBJ databases">
        <title>Complete sequence of chromosome of Methylobacterium radiotolerans JCM 2831.</title>
        <authorList>
            <consortium name="US DOE Joint Genome Institute"/>
            <person name="Copeland A."/>
            <person name="Lucas S."/>
            <person name="Lapidus A."/>
            <person name="Glavina del Rio T."/>
            <person name="Dalin E."/>
            <person name="Tice H."/>
            <person name="Bruce D."/>
            <person name="Goodwin L."/>
            <person name="Pitluck S."/>
            <person name="Kiss H."/>
            <person name="Brettin T."/>
            <person name="Detter J.C."/>
            <person name="Han C."/>
            <person name="Kuske C.R."/>
            <person name="Schmutz J."/>
            <person name="Larimer F."/>
            <person name="Land M."/>
            <person name="Hauser L."/>
            <person name="Kyrpides N."/>
            <person name="Mikhailova N."/>
            <person name="Marx C.J."/>
            <person name="Richardson P."/>
        </authorList>
    </citation>
    <scope>NUCLEOTIDE SEQUENCE [LARGE SCALE GENOMIC DNA]</scope>
    <source>
        <strain evidence="2">ATCC 27329 / DSM 1819 / JCM 2831 / NBRC 15690 / NCIMB 10815 / 0-1</strain>
    </source>
</reference>
<gene>
    <name evidence="1" type="ordered locus">Mrad2831_2648</name>
</gene>
<organism evidence="1 2">
    <name type="scientific">Methylobacterium radiotolerans (strain ATCC 27329 / DSM 1819 / JCM 2831 / NBRC 15690 / NCIMB 10815 / 0-1)</name>
    <dbReference type="NCBI Taxonomy" id="426355"/>
    <lineage>
        <taxon>Bacteria</taxon>
        <taxon>Pseudomonadati</taxon>
        <taxon>Pseudomonadota</taxon>
        <taxon>Alphaproteobacteria</taxon>
        <taxon>Hyphomicrobiales</taxon>
        <taxon>Methylobacteriaceae</taxon>
        <taxon>Methylobacterium</taxon>
    </lineage>
</organism>
<dbReference type="STRING" id="426355.Mrad2831_2648"/>
<dbReference type="HOGENOM" id="CLU_3009152_0_0_5"/>
<dbReference type="EMBL" id="CP001001">
    <property type="protein sequence ID" value="ACB24632.1"/>
    <property type="molecule type" value="Genomic_DNA"/>
</dbReference>
<proteinExistence type="predicted"/>
<sequence>MTPAALVTLYCLAAAPAPTVGSDVYRALRGEAVAAAPAPQAVADAVRGARHRRRHP</sequence>
<protein>
    <submittedName>
        <fullName evidence="1">Uncharacterized protein</fullName>
    </submittedName>
</protein>